<dbReference type="PANTHER" id="PTHR34222:SF82">
    <property type="entry name" value="CCHC-TYPE DOMAIN-CONTAINING PROTEIN"/>
    <property type="match status" value="1"/>
</dbReference>
<dbReference type="EMBL" id="JACXVP010000010">
    <property type="protein sequence ID" value="KAG5582673.1"/>
    <property type="molecule type" value="Genomic_DNA"/>
</dbReference>
<feature type="compositionally biased region" description="Polar residues" evidence="1">
    <location>
        <begin position="133"/>
        <end position="154"/>
    </location>
</feature>
<evidence type="ECO:0000256" key="1">
    <source>
        <dbReference type="SAM" id="MobiDB-lite"/>
    </source>
</evidence>
<dbReference type="PANTHER" id="PTHR34222">
    <property type="entry name" value="GAG_PRE-INTEGRS DOMAIN-CONTAINING PROTEIN"/>
    <property type="match status" value="1"/>
</dbReference>
<feature type="region of interest" description="Disordered" evidence="1">
    <location>
        <begin position="133"/>
        <end position="172"/>
    </location>
</feature>
<reference evidence="2 3" key="1">
    <citation type="submission" date="2020-09" db="EMBL/GenBank/DDBJ databases">
        <title>De no assembly of potato wild relative species, Solanum commersonii.</title>
        <authorList>
            <person name="Cho K."/>
        </authorList>
    </citation>
    <scope>NUCLEOTIDE SEQUENCE [LARGE SCALE GENOMIC DNA]</scope>
    <source>
        <strain evidence="2">LZ3.2</strain>
        <tissue evidence="2">Leaf</tissue>
    </source>
</reference>
<evidence type="ECO:0000313" key="2">
    <source>
        <dbReference type="EMBL" id="KAG5582673.1"/>
    </source>
</evidence>
<dbReference type="AlphaFoldDB" id="A0A9J5X347"/>
<name>A0A9J5X347_SOLCO</name>
<evidence type="ECO:0000313" key="3">
    <source>
        <dbReference type="Proteomes" id="UP000824120"/>
    </source>
</evidence>
<organism evidence="2 3">
    <name type="scientific">Solanum commersonii</name>
    <name type="common">Commerson's wild potato</name>
    <name type="synonym">Commerson's nightshade</name>
    <dbReference type="NCBI Taxonomy" id="4109"/>
    <lineage>
        <taxon>Eukaryota</taxon>
        <taxon>Viridiplantae</taxon>
        <taxon>Streptophyta</taxon>
        <taxon>Embryophyta</taxon>
        <taxon>Tracheophyta</taxon>
        <taxon>Spermatophyta</taxon>
        <taxon>Magnoliopsida</taxon>
        <taxon>eudicotyledons</taxon>
        <taxon>Gunneridae</taxon>
        <taxon>Pentapetalae</taxon>
        <taxon>asterids</taxon>
        <taxon>lamiids</taxon>
        <taxon>Solanales</taxon>
        <taxon>Solanaceae</taxon>
        <taxon>Solanoideae</taxon>
        <taxon>Solaneae</taxon>
        <taxon>Solanum</taxon>
    </lineage>
</organism>
<feature type="non-terminal residue" evidence="2">
    <location>
        <position position="189"/>
    </location>
</feature>
<accession>A0A9J5X347</accession>
<protein>
    <submittedName>
        <fullName evidence="2">Uncharacterized protein</fullName>
    </submittedName>
</protein>
<keyword evidence="3" id="KW-1185">Reference proteome</keyword>
<dbReference type="OrthoDB" id="1746033at2759"/>
<comment type="caution">
    <text evidence="2">The sequence shown here is derived from an EMBL/GenBank/DDBJ whole genome shotgun (WGS) entry which is preliminary data.</text>
</comment>
<proteinExistence type="predicted"/>
<dbReference type="Proteomes" id="UP000824120">
    <property type="component" value="Chromosome 10"/>
</dbReference>
<feature type="compositionally biased region" description="Basic and acidic residues" evidence="1">
    <location>
        <begin position="157"/>
        <end position="169"/>
    </location>
</feature>
<gene>
    <name evidence="2" type="ORF">H5410_053300</name>
</gene>
<feature type="region of interest" description="Disordered" evidence="1">
    <location>
        <begin position="33"/>
        <end position="62"/>
    </location>
</feature>
<sequence>SSRSFVEDLTASQYIWRILRSCITVSAYTSSSMAPDQNSEIPTNTAQSAGNSHHSGSNFKPQKQSNNNLYCDYCNWKGHTRVVCFRLHGYPANWKGKRRTSPRPIIAANLARGVSNQHNEVDGHGSFNIGIGNPNTSRSQMQHRSSQPSSSHWETSLVRRADSGEERQWKGKGKLVKAYLKGQGKKYGT</sequence>